<dbReference type="InterPro" id="IPR024654">
    <property type="entry name" value="Calcineurin-like_PHP_lpxH"/>
</dbReference>
<feature type="transmembrane region" description="Helical" evidence="8">
    <location>
        <begin position="158"/>
        <end position="177"/>
    </location>
</feature>
<dbReference type="GO" id="GO:0030904">
    <property type="term" value="C:retromer complex"/>
    <property type="evidence" value="ECO:0007669"/>
    <property type="project" value="InterPro"/>
</dbReference>
<dbReference type="GO" id="GO:0031410">
    <property type="term" value="C:cytoplasmic vesicle"/>
    <property type="evidence" value="ECO:0007669"/>
    <property type="project" value="UniProtKB-ARBA"/>
</dbReference>
<dbReference type="NCBIfam" id="TIGR00040">
    <property type="entry name" value="yfcE"/>
    <property type="match status" value="1"/>
</dbReference>
<dbReference type="InterPro" id="IPR000979">
    <property type="entry name" value="Phosphodiesterase_MJ0936/Vps29"/>
</dbReference>
<reference evidence="10 11" key="1">
    <citation type="journal article" date="2011" name="J. Gen. Appl. Microbiol.">
        <title>Draft genome sequencing of the enigmatic yeast Saitoella complicata.</title>
        <authorList>
            <person name="Nishida H."/>
            <person name="Hamamoto M."/>
            <person name="Sugiyama J."/>
        </authorList>
    </citation>
    <scope>NUCLEOTIDE SEQUENCE [LARGE SCALE GENOMIC DNA]</scope>
    <source>
        <strain evidence="10 11">NRRL Y-17804</strain>
    </source>
</reference>
<feature type="transmembrane region" description="Helical" evidence="8">
    <location>
        <begin position="197"/>
        <end position="216"/>
    </location>
</feature>
<comment type="caution">
    <text evidence="10">The sequence shown here is derived from an EMBL/GenBank/DDBJ whole genome shotgun (WGS) entry which is preliminary data.</text>
</comment>
<dbReference type="GO" id="GO:0015031">
    <property type="term" value="P:protein transport"/>
    <property type="evidence" value="ECO:0007669"/>
    <property type="project" value="UniProtKB-KW"/>
</dbReference>
<feature type="domain" description="Major facilitator superfamily (MFS) profile" evidence="9">
    <location>
        <begin position="1"/>
        <end position="459"/>
    </location>
</feature>
<dbReference type="InterPro" id="IPR011701">
    <property type="entry name" value="MFS"/>
</dbReference>
<feature type="region of interest" description="Disordered" evidence="7">
    <location>
        <begin position="226"/>
        <end position="267"/>
    </location>
</feature>
<name>A0A0E9NFD2_SAICN</name>
<keyword evidence="5" id="KW-0653">Protein transport</keyword>
<evidence type="ECO:0000256" key="1">
    <source>
        <dbReference type="ARBA" id="ARBA00004141"/>
    </source>
</evidence>
<keyword evidence="11" id="KW-1185">Reference proteome</keyword>
<evidence type="ECO:0000313" key="11">
    <source>
        <dbReference type="Proteomes" id="UP000033140"/>
    </source>
</evidence>
<feature type="transmembrane region" description="Helical" evidence="8">
    <location>
        <begin position="283"/>
        <end position="305"/>
    </location>
</feature>
<evidence type="ECO:0000256" key="2">
    <source>
        <dbReference type="ARBA" id="ARBA00005945"/>
    </source>
</evidence>
<keyword evidence="8" id="KW-0472">Membrane</keyword>
<feature type="transmembrane region" description="Helical" evidence="8">
    <location>
        <begin position="357"/>
        <end position="377"/>
    </location>
</feature>
<dbReference type="InterPro" id="IPR036259">
    <property type="entry name" value="MFS_trans_sf"/>
</dbReference>
<protein>
    <recommendedName>
        <fullName evidence="3 6">Vacuolar protein sorting-associated protein 29</fullName>
    </recommendedName>
</protein>
<dbReference type="FunFam" id="3.60.21.10:FF:000015">
    <property type="entry name" value="Vacuolar protein sorting-associated protein 29"/>
    <property type="match status" value="1"/>
</dbReference>
<feature type="transmembrane region" description="Helical" evidence="8">
    <location>
        <begin position="117"/>
        <end position="137"/>
    </location>
</feature>
<dbReference type="OMA" id="WRTVETH"/>
<dbReference type="InterPro" id="IPR029052">
    <property type="entry name" value="Metallo-depent_PP-like"/>
</dbReference>
<feature type="transmembrane region" description="Helical" evidence="8">
    <location>
        <begin position="40"/>
        <end position="59"/>
    </location>
</feature>
<keyword evidence="8" id="KW-0812">Transmembrane</keyword>
<dbReference type="SUPFAM" id="SSF103473">
    <property type="entry name" value="MFS general substrate transporter"/>
    <property type="match status" value="1"/>
</dbReference>
<evidence type="ECO:0000256" key="3">
    <source>
        <dbReference type="ARBA" id="ARBA00017767"/>
    </source>
</evidence>
<evidence type="ECO:0000256" key="6">
    <source>
        <dbReference type="RuleBase" id="RU362040"/>
    </source>
</evidence>
<dbReference type="STRING" id="698492.A0A0E9NFD2"/>
<feature type="transmembrane region" description="Helical" evidence="8">
    <location>
        <begin position="325"/>
        <end position="345"/>
    </location>
</feature>
<feature type="transmembrane region" description="Helical" evidence="8">
    <location>
        <begin position="433"/>
        <end position="455"/>
    </location>
</feature>
<keyword evidence="4" id="KW-0813">Transport</keyword>
<dbReference type="PROSITE" id="PS50850">
    <property type="entry name" value="MFS"/>
    <property type="match status" value="1"/>
</dbReference>
<evidence type="ECO:0000256" key="7">
    <source>
        <dbReference type="SAM" id="MobiDB-lite"/>
    </source>
</evidence>
<sequence>MSSSSFLRPIKWLYNEFGVASVYHTGRDAWFIILARTCRMFAYGANSLIIALFFASLNFSDFQIGLFMTLTLAGDVLLSLFLTLVADQVGRRRILFAGAILMVLSGAAFAVFENFWILLFAAVVGVISATGGDFGPFRAIEESTLSHLTKPDTRSDVLSWYVTTSSLGSAAGVEFSGRAVDFLTDRKGWKATDAYHTVFWLYISMGMLNMVLTFLMSDKCEIAEKPQEDEANEELLDEGRERSNEADDEDGALTPVSHEQGESEKRTRFGQISSATRAIMYKLWFLLAVDSLADGMVSYALTSYYLDRKFHLSKSTLGDLISASYLLASCSTIFAGPLARHLGLINTMVFTHLPSSAAVLCFPIPQSLVITIILFFIRTGLNNMDQAPRSAFIAAVVKPEERTAVMGITSMLRTLAATVGPSVTGGLAGQDKFWIAFVVAGALRIAYDLGLWGMFINMKLHVHEGAGQASQERRSADEEEMTEIEPRHNSRRHNQHHHQQSRIAMLVLVIGDLHIPHRAPALPAKFTKLLVPGKIQQILCTGNLTDRETYDFLRSIASDVHIVKGDFDESSSLPLHKIINHSPLSIGFTHAHTVVPHADPDALLLLARQWDVDILITGNTHKFEAYEIEGKFFVNPGSATGAMSADWDVKDGEEPTPSFVLMDVQGAVVVLYVYQLVNEEVKVEKMQYRKSVEDA</sequence>
<dbReference type="AlphaFoldDB" id="A0A0E9NFD2"/>
<dbReference type="EMBL" id="BACD03000015">
    <property type="protein sequence ID" value="GAO48572.1"/>
    <property type="molecule type" value="Genomic_DNA"/>
</dbReference>
<dbReference type="PANTHER" id="PTHR23520">
    <property type="entry name" value="TRANSPORTER, PUTATIVE (AFU_ORTHOLOGUE AFUA_3G04000)-RELATED"/>
    <property type="match status" value="1"/>
</dbReference>
<dbReference type="SUPFAM" id="SSF56300">
    <property type="entry name" value="Metallo-dependent phosphatases"/>
    <property type="match status" value="1"/>
</dbReference>
<dbReference type="GO" id="GO:0005829">
    <property type="term" value="C:cytosol"/>
    <property type="evidence" value="ECO:0007669"/>
    <property type="project" value="GOC"/>
</dbReference>
<dbReference type="Pfam" id="PF12850">
    <property type="entry name" value="Metallophos_2"/>
    <property type="match status" value="1"/>
</dbReference>
<feature type="region of interest" description="Disordered" evidence="7">
    <location>
        <begin position="467"/>
        <end position="497"/>
    </location>
</feature>
<evidence type="ECO:0000256" key="5">
    <source>
        <dbReference type="ARBA" id="ARBA00022927"/>
    </source>
</evidence>
<comment type="similarity">
    <text evidence="2 6">Belongs to the VPS29 family.</text>
</comment>
<dbReference type="GO" id="GO:0022857">
    <property type="term" value="F:transmembrane transporter activity"/>
    <property type="evidence" value="ECO:0007669"/>
    <property type="project" value="InterPro"/>
</dbReference>
<feature type="transmembrane region" description="Helical" evidence="8">
    <location>
        <begin position="65"/>
        <end position="86"/>
    </location>
</feature>
<evidence type="ECO:0000259" key="9">
    <source>
        <dbReference type="PROSITE" id="PS50850"/>
    </source>
</evidence>
<reference evidence="10 11" key="2">
    <citation type="journal article" date="2014" name="J. Gen. Appl. Microbiol.">
        <title>The early diverging ascomycetous budding yeast Saitoella complicata has three histone deacetylases belonging to the Clr6, Hos2, and Rpd3 lineages.</title>
        <authorList>
            <person name="Nishida H."/>
            <person name="Matsumoto T."/>
            <person name="Kondo S."/>
            <person name="Hamamoto M."/>
            <person name="Yoshikawa H."/>
        </authorList>
    </citation>
    <scope>NUCLEOTIDE SEQUENCE [LARGE SCALE GENOMIC DNA]</scope>
    <source>
        <strain evidence="10 11">NRRL Y-17804</strain>
    </source>
</reference>
<dbReference type="Gene3D" id="1.20.1250.20">
    <property type="entry name" value="MFS general substrate transporter like domains"/>
    <property type="match status" value="2"/>
</dbReference>
<comment type="subcellular location">
    <subcellularLocation>
        <location evidence="1">Membrane</location>
        <topology evidence="1">Multi-pass membrane protein</topology>
    </subcellularLocation>
</comment>
<dbReference type="InterPro" id="IPR028661">
    <property type="entry name" value="Vps29"/>
</dbReference>
<dbReference type="PANTHER" id="PTHR23520:SF5">
    <property type="entry name" value="TRANSPORTER, PUTATIVE (AFU_ORTHOLOGUE AFUA_3G04000)-RELATED"/>
    <property type="match status" value="1"/>
</dbReference>
<feature type="transmembrane region" description="Helical" evidence="8">
    <location>
        <begin position="93"/>
        <end position="111"/>
    </location>
</feature>
<dbReference type="GO" id="GO:0000329">
    <property type="term" value="C:fungal-type vacuole membrane"/>
    <property type="evidence" value="ECO:0007669"/>
    <property type="project" value="TreeGrafter"/>
</dbReference>
<evidence type="ECO:0000256" key="4">
    <source>
        <dbReference type="ARBA" id="ARBA00022448"/>
    </source>
</evidence>
<gene>
    <name evidence="10" type="ORF">G7K_2745-t1</name>
</gene>
<accession>A0A0E9NFD2</accession>
<dbReference type="InterPro" id="IPR020846">
    <property type="entry name" value="MFS_dom"/>
</dbReference>
<dbReference type="Pfam" id="PF07690">
    <property type="entry name" value="MFS_1"/>
    <property type="match status" value="2"/>
</dbReference>
<reference evidence="10 11" key="3">
    <citation type="journal article" date="2015" name="Genome Announc.">
        <title>Draft Genome Sequence of the Archiascomycetous Yeast Saitoella complicata.</title>
        <authorList>
            <person name="Yamauchi K."/>
            <person name="Kondo S."/>
            <person name="Hamamoto M."/>
            <person name="Takahashi Y."/>
            <person name="Ogura Y."/>
            <person name="Hayashi T."/>
            <person name="Nishida H."/>
        </authorList>
    </citation>
    <scope>NUCLEOTIDE SEQUENCE [LARGE SCALE GENOMIC DNA]</scope>
    <source>
        <strain evidence="10 11">NRRL Y-17804</strain>
    </source>
</reference>
<proteinExistence type="inferred from homology"/>
<organism evidence="10 11">
    <name type="scientific">Saitoella complicata (strain BCRC 22490 / CBS 7301 / JCM 7358 / NBRC 10748 / NRRL Y-17804)</name>
    <dbReference type="NCBI Taxonomy" id="698492"/>
    <lineage>
        <taxon>Eukaryota</taxon>
        <taxon>Fungi</taxon>
        <taxon>Dikarya</taxon>
        <taxon>Ascomycota</taxon>
        <taxon>Taphrinomycotina</taxon>
        <taxon>Taphrinomycotina incertae sedis</taxon>
        <taxon>Saitoella</taxon>
    </lineage>
</organism>
<dbReference type="CDD" id="cd07394">
    <property type="entry name" value="MPP_Vps29"/>
    <property type="match status" value="1"/>
</dbReference>
<evidence type="ECO:0000313" key="10">
    <source>
        <dbReference type="EMBL" id="GAO48572.1"/>
    </source>
</evidence>
<evidence type="ECO:0000256" key="8">
    <source>
        <dbReference type="SAM" id="Phobius"/>
    </source>
</evidence>
<dbReference type="Gene3D" id="3.60.21.10">
    <property type="match status" value="1"/>
</dbReference>
<keyword evidence="8" id="KW-1133">Transmembrane helix</keyword>
<dbReference type="GO" id="GO:0042147">
    <property type="term" value="P:retrograde transport, endosome to Golgi"/>
    <property type="evidence" value="ECO:0007669"/>
    <property type="project" value="InterPro"/>
</dbReference>
<dbReference type="Proteomes" id="UP000033140">
    <property type="component" value="Unassembled WGS sequence"/>
</dbReference>